<dbReference type="Proteomes" id="UP001165653">
    <property type="component" value="Unassembled WGS sequence"/>
</dbReference>
<proteinExistence type="predicted"/>
<evidence type="ECO:0000313" key="2">
    <source>
        <dbReference type="Proteomes" id="UP001165653"/>
    </source>
</evidence>
<protein>
    <submittedName>
        <fullName evidence="1">Uncharacterized protein</fullName>
    </submittedName>
</protein>
<reference evidence="1" key="1">
    <citation type="submission" date="2022-10" db="EMBL/GenBank/DDBJ databases">
        <title>Luteolibacter sp. GHJ8, whole genome shotgun sequencing project.</title>
        <authorList>
            <person name="Zhao G."/>
            <person name="Shen L."/>
        </authorList>
    </citation>
    <scope>NUCLEOTIDE SEQUENCE</scope>
    <source>
        <strain evidence="1">GHJ8</strain>
    </source>
</reference>
<accession>A0ABT3G7N3</accession>
<evidence type="ECO:0000313" key="1">
    <source>
        <dbReference type="EMBL" id="MCW1915867.1"/>
    </source>
</evidence>
<dbReference type="EMBL" id="JAPDDR010000011">
    <property type="protein sequence ID" value="MCW1915867.1"/>
    <property type="molecule type" value="Genomic_DNA"/>
</dbReference>
<sequence length="69" mass="7077">MSGFLLFVRDGSGIGTIEFGFLVGEVAYSIGIRNSGRGLIVISHSFALGSGCYFGPLILRANPGLLGAG</sequence>
<organism evidence="1 2">
    <name type="scientific">Luteolibacter rhizosphaerae</name>
    <dbReference type="NCBI Taxonomy" id="2989719"/>
    <lineage>
        <taxon>Bacteria</taxon>
        <taxon>Pseudomonadati</taxon>
        <taxon>Verrucomicrobiota</taxon>
        <taxon>Verrucomicrobiia</taxon>
        <taxon>Verrucomicrobiales</taxon>
        <taxon>Verrucomicrobiaceae</taxon>
        <taxon>Luteolibacter</taxon>
    </lineage>
</organism>
<keyword evidence="2" id="KW-1185">Reference proteome</keyword>
<comment type="caution">
    <text evidence="1">The sequence shown here is derived from an EMBL/GenBank/DDBJ whole genome shotgun (WGS) entry which is preliminary data.</text>
</comment>
<dbReference type="RefSeq" id="WP_264515429.1">
    <property type="nucleotide sequence ID" value="NZ_JAPDDR010000011.1"/>
</dbReference>
<name>A0ABT3G7N3_9BACT</name>
<gene>
    <name evidence="1" type="ORF">OJ996_19930</name>
</gene>